<feature type="transmembrane region" description="Helical" evidence="1">
    <location>
        <begin position="31"/>
        <end position="48"/>
    </location>
</feature>
<dbReference type="RefSeq" id="WP_144728850.1">
    <property type="nucleotide sequence ID" value="NZ_ML675579.1"/>
</dbReference>
<name>A0A557SXS7_9ARCH</name>
<evidence type="ECO:0000259" key="2">
    <source>
        <dbReference type="Pfam" id="PF14452"/>
    </source>
</evidence>
<keyword evidence="1" id="KW-0812">Transmembrane</keyword>
<dbReference type="InterPro" id="IPR027802">
    <property type="entry name" value="Multi-ubiquitin_dom"/>
</dbReference>
<feature type="domain" description="Multi-ubiquitin" evidence="2">
    <location>
        <begin position="12"/>
        <end position="77"/>
    </location>
</feature>
<proteinExistence type="predicted"/>
<reference evidence="3 4" key="1">
    <citation type="journal article" date="2019" name="Front. Microbiol.">
        <title>Ammonia Oxidation by the Arctic Terrestrial Thaumarchaeote Candidatus Nitrosocosmicus arcticus Is Stimulated by Increasing Temperatures.</title>
        <authorList>
            <person name="Alves R.J.E."/>
            <person name="Kerou M."/>
            <person name="Zappe A."/>
            <person name="Bittner R."/>
            <person name="Abby S.S."/>
            <person name="Schmidt H.A."/>
            <person name="Pfeifer K."/>
            <person name="Schleper C."/>
        </authorList>
    </citation>
    <scope>NUCLEOTIDE SEQUENCE [LARGE SCALE GENOMIC DNA]</scope>
    <source>
        <strain evidence="3 4">Kfb</strain>
    </source>
</reference>
<protein>
    <recommendedName>
        <fullName evidence="2">Multi-ubiquitin domain-containing protein</fullName>
    </recommendedName>
</protein>
<keyword evidence="1" id="KW-1133">Transmembrane helix</keyword>
<dbReference type="EMBL" id="VOAH01000003">
    <property type="protein sequence ID" value="TVP41405.1"/>
    <property type="molecule type" value="Genomic_DNA"/>
</dbReference>
<dbReference type="OrthoDB" id="8562at2157"/>
<dbReference type="Pfam" id="PF14452">
    <property type="entry name" value="Multi_ubiq"/>
    <property type="match status" value="1"/>
</dbReference>
<evidence type="ECO:0000313" key="3">
    <source>
        <dbReference type="EMBL" id="TVP41405.1"/>
    </source>
</evidence>
<evidence type="ECO:0000313" key="4">
    <source>
        <dbReference type="Proteomes" id="UP000315289"/>
    </source>
</evidence>
<comment type="caution">
    <text evidence="3">The sequence shown here is derived from an EMBL/GenBank/DDBJ whole genome shotgun (WGS) entry which is preliminary data.</text>
</comment>
<dbReference type="Proteomes" id="UP000315289">
    <property type="component" value="Unassembled WGS sequence"/>
</dbReference>
<gene>
    <name evidence="3" type="ORF">NARC_30119</name>
</gene>
<dbReference type="AlphaFoldDB" id="A0A557SXS7"/>
<organism evidence="3 4">
    <name type="scientific">Candidatus Nitrosocosmicus arcticus</name>
    <dbReference type="NCBI Taxonomy" id="2035267"/>
    <lineage>
        <taxon>Archaea</taxon>
        <taxon>Nitrososphaerota</taxon>
        <taxon>Nitrososphaeria</taxon>
        <taxon>Nitrososphaerales</taxon>
        <taxon>Nitrososphaeraceae</taxon>
        <taxon>Candidatus Nitrosocosmicus</taxon>
    </lineage>
</organism>
<keyword evidence="1" id="KW-0472">Membrane</keyword>
<accession>A0A557SXS7</accession>
<sequence>MELTKVERENKVYVNDKVIVLDKYTITASELLELAGFSSLAYNIYLILDKKRKKSKLLGENKKIKLETGMRFDATLKQS</sequence>
<keyword evidence="4" id="KW-1185">Reference proteome</keyword>
<evidence type="ECO:0000256" key="1">
    <source>
        <dbReference type="SAM" id="Phobius"/>
    </source>
</evidence>